<evidence type="ECO:0000313" key="1">
    <source>
        <dbReference type="EMBL" id="GES02693.1"/>
    </source>
</evidence>
<dbReference type="AlphaFoldDB" id="A0A5M3W606"/>
<keyword evidence="2" id="KW-1185">Reference proteome</keyword>
<sequence>MAPSAAPSASPSATADPFVKCMRDKGQTVPADREIGDAGDRSPAWQAAYRACQRFMPGGPDRRVSGPSPEDIAKLRAFAVCMRAHKIEMTDPLPDGNMKIHGRFEHANRAQLEADPVYKAATAACRDRLPVDPKEKG</sequence>
<reference evidence="1 2" key="1">
    <citation type="submission" date="2019-10" db="EMBL/GenBank/DDBJ databases">
        <title>Whole genome shotgun sequence of Acrocarpospora corrugata NBRC 13972.</title>
        <authorList>
            <person name="Ichikawa N."/>
            <person name="Kimura A."/>
            <person name="Kitahashi Y."/>
            <person name="Komaki H."/>
            <person name="Oguchi A."/>
        </authorList>
    </citation>
    <scope>NUCLEOTIDE SEQUENCE [LARGE SCALE GENOMIC DNA]</scope>
    <source>
        <strain evidence="1 2">NBRC 13972</strain>
    </source>
</reference>
<accession>A0A5M3W606</accession>
<organism evidence="1 2">
    <name type="scientific">Acrocarpospora corrugata</name>
    <dbReference type="NCBI Taxonomy" id="35763"/>
    <lineage>
        <taxon>Bacteria</taxon>
        <taxon>Bacillati</taxon>
        <taxon>Actinomycetota</taxon>
        <taxon>Actinomycetes</taxon>
        <taxon>Streptosporangiales</taxon>
        <taxon>Streptosporangiaceae</taxon>
        <taxon>Acrocarpospora</taxon>
    </lineage>
</organism>
<protein>
    <submittedName>
        <fullName evidence="1">Uncharacterized protein</fullName>
    </submittedName>
</protein>
<dbReference type="Proteomes" id="UP000334990">
    <property type="component" value="Unassembled WGS sequence"/>
</dbReference>
<dbReference type="EMBL" id="BLAD01000061">
    <property type="protein sequence ID" value="GES02693.1"/>
    <property type="molecule type" value="Genomic_DNA"/>
</dbReference>
<name>A0A5M3W606_9ACTN</name>
<gene>
    <name evidence="1" type="ORF">Acor_47590</name>
</gene>
<comment type="caution">
    <text evidence="1">The sequence shown here is derived from an EMBL/GenBank/DDBJ whole genome shotgun (WGS) entry which is preliminary data.</text>
</comment>
<proteinExistence type="predicted"/>
<evidence type="ECO:0000313" key="2">
    <source>
        <dbReference type="Proteomes" id="UP000334990"/>
    </source>
</evidence>